<evidence type="ECO:0000256" key="5">
    <source>
        <dbReference type="SAM" id="Phobius"/>
    </source>
</evidence>
<feature type="transmembrane region" description="Helical" evidence="5">
    <location>
        <begin position="227"/>
        <end position="246"/>
    </location>
</feature>
<comment type="subcellular location">
    <subcellularLocation>
        <location evidence="1">Membrane</location>
        <topology evidence="1">Multi-pass membrane protein</topology>
    </subcellularLocation>
</comment>
<feature type="transmembrane region" description="Helical" evidence="5">
    <location>
        <begin position="356"/>
        <end position="376"/>
    </location>
</feature>
<evidence type="ECO:0000256" key="1">
    <source>
        <dbReference type="ARBA" id="ARBA00004141"/>
    </source>
</evidence>
<keyword evidence="3 5" id="KW-1133">Transmembrane helix</keyword>
<dbReference type="InterPro" id="IPR050598">
    <property type="entry name" value="AminoAcid_Transporter"/>
</dbReference>
<reference evidence="6 7" key="1">
    <citation type="journal article" date="2015" name="Genome Announc.">
        <title>Complete Genome Sequence of Spiroplasma cantharicola CC-1T (DSM 21588), a Bacterium Isolated from Soldier Beetle (Cantharis carolinus).</title>
        <authorList>
            <person name="Lo W.S."/>
            <person name="Liu P.Y."/>
            <person name="Kuo C.H."/>
        </authorList>
    </citation>
    <scope>NUCLEOTIDE SEQUENCE [LARGE SCALE GENOMIC DNA]</scope>
    <source>
        <strain evidence="6 7">CC-1</strain>
    </source>
</reference>
<dbReference type="Gene3D" id="1.20.1740.10">
    <property type="entry name" value="Amino acid/polyamine transporter I"/>
    <property type="match status" value="1"/>
</dbReference>
<dbReference type="PANTHER" id="PTHR11785">
    <property type="entry name" value="AMINO ACID TRANSPORTER"/>
    <property type="match status" value="1"/>
</dbReference>
<dbReference type="STRING" id="362837.SCANT_v1c09930"/>
<sequence>MIKVNKANKAKNKSFEFLTIFSMVFGIVVGSGIYLKNKVEAGGVLHEAGRNPWLALTVWLFIGVLCSLVMLTFIEAASATKNDGHSTAQSWANKFINRRTASLFSILYICMYLPILAGLGALFTVKTVFSGINTFYFAMNEESLILKIGKVQWMSLELFFSTIVLIGFSLMNIFTHKPSKFIQSIFTIVKFLPLITIVIGGFSLFIINPKGNNSFNPSTGYEPWQVNTFFGTMIPILFAFDGFIYAATLQKDCEHKEVVAPAMLSAIIAVTFFYIIITISIFFGASDGDVFKLFDNLFKKSPWVALLFKLIIAGTILTTVNGYTTLIPKTVQSGVQEKFIYSKEGKDNISYVKSGFIGMAITISIYVLFLTISIAIDWNSPEINYFLVADYSSNSTVMFGFIVYLILMIYVLHNRRTKKVETLKVKGGFVIGIITCTILSIIMGYAYYNFMIGKFLSNDFKTMIDPILLIFFALVLAIVWIVNECLISKNNIDNNDFILRIKPNNWFKYNKELEIKKFKSKTNVK</sequence>
<dbReference type="OrthoDB" id="392043at2"/>
<protein>
    <submittedName>
        <fullName evidence="6">Amino acid permease</fullName>
    </submittedName>
</protein>
<name>A0A0M4JKI9_9MOLU</name>
<gene>
    <name evidence="6" type="ORF">SCANT_v1c09930</name>
</gene>
<dbReference type="PIRSF" id="PIRSF006060">
    <property type="entry name" value="AA_transporter"/>
    <property type="match status" value="1"/>
</dbReference>
<keyword evidence="7" id="KW-1185">Reference proteome</keyword>
<keyword evidence="4 5" id="KW-0472">Membrane</keyword>
<dbReference type="InterPro" id="IPR002293">
    <property type="entry name" value="AA/rel_permease1"/>
</dbReference>
<feature type="transmembrane region" description="Helical" evidence="5">
    <location>
        <begin position="54"/>
        <end position="74"/>
    </location>
</feature>
<evidence type="ECO:0000256" key="4">
    <source>
        <dbReference type="ARBA" id="ARBA00023136"/>
    </source>
</evidence>
<feature type="transmembrane region" description="Helical" evidence="5">
    <location>
        <begin position="467"/>
        <end position="487"/>
    </location>
</feature>
<feature type="transmembrane region" description="Helical" evidence="5">
    <location>
        <begin position="425"/>
        <end position="447"/>
    </location>
</feature>
<dbReference type="RefSeq" id="WP_053946637.1">
    <property type="nucleotide sequence ID" value="NZ_CP012622.1"/>
</dbReference>
<feature type="transmembrane region" description="Helical" evidence="5">
    <location>
        <begin position="153"/>
        <end position="173"/>
    </location>
</feature>
<dbReference type="Proteomes" id="UP000063919">
    <property type="component" value="Chromosome"/>
</dbReference>
<feature type="transmembrane region" description="Helical" evidence="5">
    <location>
        <begin position="103"/>
        <end position="125"/>
    </location>
</feature>
<feature type="transmembrane region" description="Helical" evidence="5">
    <location>
        <begin position="185"/>
        <end position="207"/>
    </location>
</feature>
<dbReference type="PANTHER" id="PTHR11785:SF512">
    <property type="entry name" value="SOBREMESA, ISOFORM B"/>
    <property type="match status" value="1"/>
</dbReference>
<feature type="transmembrane region" description="Helical" evidence="5">
    <location>
        <begin position="303"/>
        <end position="323"/>
    </location>
</feature>
<keyword evidence="2 5" id="KW-0812">Transmembrane</keyword>
<feature type="transmembrane region" description="Helical" evidence="5">
    <location>
        <begin position="15"/>
        <end position="34"/>
    </location>
</feature>
<organism evidence="6 7">
    <name type="scientific">Spiroplasma cantharicola</name>
    <dbReference type="NCBI Taxonomy" id="362837"/>
    <lineage>
        <taxon>Bacteria</taxon>
        <taxon>Bacillati</taxon>
        <taxon>Mycoplasmatota</taxon>
        <taxon>Mollicutes</taxon>
        <taxon>Entomoplasmatales</taxon>
        <taxon>Spiroplasmataceae</taxon>
        <taxon>Spiroplasma</taxon>
    </lineage>
</organism>
<dbReference type="Pfam" id="PF13520">
    <property type="entry name" value="AA_permease_2"/>
    <property type="match status" value="1"/>
</dbReference>
<feature type="transmembrane region" description="Helical" evidence="5">
    <location>
        <begin position="258"/>
        <end position="283"/>
    </location>
</feature>
<dbReference type="AlphaFoldDB" id="A0A0M4JKI9"/>
<dbReference type="GO" id="GO:0016020">
    <property type="term" value="C:membrane"/>
    <property type="evidence" value="ECO:0007669"/>
    <property type="project" value="UniProtKB-SubCell"/>
</dbReference>
<feature type="transmembrane region" description="Helical" evidence="5">
    <location>
        <begin position="396"/>
        <end position="413"/>
    </location>
</feature>
<evidence type="ECO:0000256" key="2">
    <source>
        <dbReference type="ARBA" id="ARBA00022692"/>
    </source>
</evidence>
<evidence type="ECO:0000313" key="7">
    <source>
        <dbReference type="Proteomes" id="UP000063919"/>
    </source>
</evidence>
<dbReference type="EMBL" id="CP012622">
    <property type="protein sequence ID" value="ALD66899.1"/>
    <property type="molecule type" value="Genomic_DNA"/>
</dbReference>
<dbReference type="PATRIC" id="fig|362837.3.peg.1010"/>
<proteinExistence type="predicted"/>
<accession>A0A0M4JKI9</accession>
<evidence type="ECO:0000313" key="6">
    <source>
        <dbReference type="EMBL" id="ALD66899.1"/>
    </source>
</evidence>
<evidence type="ECO:0000256" key="3">
    <source>
        <dbReference type="ARBA" id="ARBA00022989"/>
    </source>
</evidence>
<dbReference type="GO" id="GO:0015179">
    <property type="term" value="F:L-amino acid transmembrane transporter activity"/>
    <property type="evidence" value="ECO:0007669"/>
    <property type="project" value="TreeGrafter"/>
</dbReference>
<dbReference type="KEGG" id="scj:SCANT_v1c09930"/>